<dbReference type="EMBL" id="QTSX02007257">
    <property type="protein sequence ID" value="KAJ9049246.1"/>
    <property type="molecule type" value="Genomic_DNA"/>
</dbReference>
<evidence type="ECO:0000313" key="1">
    <source>
        <dbReference type="EMBL" id="KAJ9049246.1"/>
    </source>
</evidence>
<protein>
    <submittedName>
        <fullName evidence="1">Uncharacterized protein</fullName>
    </submittedName>
</protein>
<keyword evidence="2" id="KW-1185">Reference proteome</keyword>
<gene>
    <name evidence="1" type="ORF">DSO57_1026652</name>
</gene>
<evidence type="ECO:0000313" key="2">
    <source>
        <dbReference type="Proteomes" id="UP001165960"/>
    </source>
</evidence>
<sequence length="226" mass="27119">MDYYDHPYYPRELYLPTYIPISTNKFALVFLFFAVLFLPLCPVIMFIKQLKDRRFKVWHFVWFFSCFLIHTFFEGYFVLFNRTILSRTDFFAELWKEYANCDSRYVTQDLTVFYIEATTAFLWGPASLFICLLMLNGSLHYHILVFIVSLGQLYGSIIYVATASVPELPYSDPSLYYHLFYFGFFNIFWFIIPVYLMWYSWIILTPHLCTVRLVLVESNVDYKHGL</sequence>
<dbReference type="Proteomes" id="UP001165960">
    <property type="component" value="Unassembled WGS sequence"/>
</dbReference>
<comment type="caution">
    <text evidence="1">The sequence shown here is derived from an EMBL/GenBank/DDBJ whole genome shotgun (WGS) entry which is preliminary data.</text>
</comment>
<accession>A0ACC2RGM3</accession>
<organism evidence="1 2">
    <name type="scientific">Entomophthora muscae</name>
    <dbReference type="NCBI Taxonomy" id="34485"/>
    <lineage>
        <taxon>Eukaryota</taxon>
        <taxon>Fungi</taxon>
        <taxon>Fungi incertae sedis</taxon>
        <taxon>Zoopagomycota</taxon>
        <taxon>Entomophthoromycotina</taxon>
        <taxon>Entomophthoromycetes</taxon>
        <taxon>Entomophthorales</taxon>
        <taxon>Entomophthoraceae</taxon>
        <taxon>Entomophthora</taxon>
    </lineage>
</organism>
<name>A0ACC2RGM3_9FUNG</name>
<reference evidence="1" key="1">
    <citation type="submission" date="2022-04" db="EMBL/GenBank/DDBJ databases">
        <title>Genome of the entomopathogenic fungus Entomophthora muscae.</title>
        <authorList>
            <person name="Elya C."/>
            <person name="Lovett B.R."/>
            <person name="Lee E."/>
            <person name="Macias A.M."/>
            <person name="Hajek A.E."/>
            <person name="De Bivort B.L."/>
            <person name="Kasson M.T."/>
            <person name="De Fine Licht H.H."/>
            <person name="Stajich J.E."/>
        </authorList>
    </citation>
    <scope>NUCLEOTIDE SEQUENCE</scope>
    <source>
        <strain evidence="1">Berkeley</strain>
    </source>
</reference>
<proteinExistence type="predicted"/>